<organism evidence="2 3">
    <name type="scientific">Allorhodopirellula heiligendammensis</name>
    <dbReference type="NCBI Taxonomy" id="2714739"/>
    <lineage>
        <taxon>Bacteria</taxon>
        <taxon>Pseudomonadati</taxon>
        <taxon>Planctomycetota</taxon>
        <taxon>Planctomycetia</taxon>
        <taxon>Pirellulales</taxon>
        <taxon>Pirellulaceae</taxon>
        <taxon>Allorhodopirellula</taxon>
    </lineage>
</organism>
<name>A0A5C6BU80_9BACT</name>
<dbReference type="EMBL" id="SJPU01000002">
    <property type="protein sequence ID" value="TWU15588.1"/>
    <property type="molecule type" value="Genomic_DNA"/>
</dbReference>
<dbReference type="GO" id="GO:0004725">
    <property type="term" value="F:protein tyrosine phosphatase activity"/>
    <property type="evidence" value="ECO:0007669"/>
    <property type="project" value="UniProtKB-EC"/>
</dbReference>
<feature type="domain" description="Phosphotyrosine protein phosphatase I" evidence="1">
    <location>
        <begin position="2"/>
        <end position="142"/>
    </location>
</feature>
<dbReference type="Pfam" id="PF01451">
    <property type="entry name" value="LMWPc"/>
    <property type="match status" value="1"/>
</dbReference>
<proteinExistence type="predicted"/>
<gene>
    <name evidence="2" type="primary">ywlE_1</name>
    <name evidence="2" type="ORF">Poly21_27850</name>
</gene>
<reference evidence="2 3" key="1">
    <citation type="journal article" date="2020" name="Antonie Van Leeuwenhoek">
        <title>Rhodopirellula heiligendammensis sp. nov., Rhodopirellula pilleata sp. nov., and Rhodopirellula solitaria sp. nov. isolated from natural or artificial marine surfaces in Northern Germany and California, USA, and emended description of the genus Rhodopirellula.</title>
        <authorList>
            <person name="Kallscheuer N."/>
            <person name="Wiegand S."/>
            <person name="Jogler M."/>
            <person name="Boedeker C."/>
            <person name="Peeters S.H."/>
            <person name="Rast P."/>
            <person name="Heuer A."/>
            <person name="Jetten M.S.M."/>
            <person name="Rohde M."/>
            <person name="Jogler C."/>
        </authorList>
    </citation>
    <scope>NUCLEOTIDE SEQUENCE [LARGE SCALE GENOMIC DNA]</scope>
    <source>
        <strain evidence="2 3">Poly21</strain>
    </source>
</reference>
<accession>A0A5C6BU80</accession>
<dbReference type="SMART" id="SM00226">
    <property type="entry name" value="LMWPc"/>
    <property type="match status" value="1"/>
</dbReference>
<dbReference type="RefSeq" id="WP_146407431.1">
    <property type="nucleotide sequence ID" value="NZ_SJPU01000002.1"/>
</dbReference>
<dbReference type="InterPro" id="IPR036196">
    <property type="entry name" value="Ptyr_pPase_sf"/>
</dbReference>
<dbReference type="Gene3D" id="3.40.50.2300">
    <property type="match status" value="1"/>
</dbReference>
<dbReference type="InterPro" id="IPR023485">
    <property type="entry name" value="Ptyr_pPase"/>
</dbReference>
<evidence type="ECO:0000313" key="3">
    <source>
        <dbReference type="Proteomes" id="UP000319908"/>
    </source>
</evidence>
<sequence>MNKLLFLCTGNYYRSRFAEMYFRHLAAQRGLDWEAESRGLRLCPGNEGSLSCFTQQECARLGIAIEPMRFPQSLSEADLETADLTIAVKETEHRSLMQANFPRWENGIEYWEIHDIDVATADEAMPILRQHVEALVHRLADSATNP</sequence>
<dbReference type="OrthoDB" id="9784339at2"/>
<dbReference type="EC" id="3.1.3.48" evidence="2"/>
<dbReference type="Proteomes" id="UP000319908">
    <property type="component" value="Unassembled WGS sequence"/>
</dbReference>
<dbReference type="SUPFAM" id="SSF52788">
    <property type="entry name" value="Phosphotyrosine protein phosphatases I"/>
    <property type="match status" value="1"/>
</dbReference>
<comment type="caution">
    <text evidence="2">The sequence shown here is derived from an EMBL/GenBank/DDBJ whole genome shotgun (WGS) entry which is preliminary data.</text>
</comment>
<keyword evidence="2" id="KW-0378">Hydrolase</keyword>
<dbReference type="AlphaFoldDB" id="A0A5C6BU80"/>
<protein>
    <submittedName>
        <fullName evidence="2">Low molecular weight protein-tyrosine-phosphatase YwlE</fullName>
        <ecNumber evidence="2">3.1.3.48</ecNumber>
    </submittedName>
</protein>
<evidence type="ECO:0000259" key="1">
    <source>
        <dbReference type="SMART" id="SM00226"/>
    </source>
</evidence>
<keyword evidence="3" id="KW-1185">Reference proteome</keyword>
<evidence type="ECO:0000313" key="2">
    <source>
        <dbReference type="EMBL" id="TWU15588.1"/>
    </source>
</evidence>